<gene>
    <name evidence="2" type="ORF">BTN85_0911</name>
</gene>
<dbReference type="SUPFAM" id="SSF52540">
    <property type="entry name" value="P-loop containing nucleoside triphosphate hydrolases"/>
    <property type="match status" value="1"/>
</dbReference>
<dbReference type="Proteomes" id="UP000185744">
    <property type="component" value="Unassembled WGS sequence"/>
</dbReference>
<dbReference type="EMBL" id="MSDW01000001">
    <property type="protein sequence ID" value="OKY78420.1"/>
    <property type="molecule type" value="Genomic_DNA"/>
</dbReference>
<dbReference type="InterPro" id="IPR027417">
    <property type="entry name" value="P-loop_NTPase"/>
</dbReference>
<dbReference type="PANTHER" id="PTHR13748:SF62">
    <property type="entry name" value="COBW DOMAIN-CONTAINING PROTEIN"/>
    <property type="match status" value="1"/>
</dbReference>
<feature type="domain" description="CobW/HypB/UreG nucleotide-binding" evidence="1">
    <location>
        <begin position="7"/>
        <end position="171"/>
    </location>
</feature>
<dbReference type="PANTHER" id="PTHR13748">
    <property type="entry name" value="COBW-RELATED"/>
    <property type="match status" value="1"/>
</dbReference>
<dbReference type="AlphaFoldDB" id="A0A1Q6DVL9"/>
<proteinExistence type="predicted"/>
<reference evidence="2" key="1">
    <citation type="submission" date="2016-12" db="EMBL/GenBank/DDBJ databases">
        <title>Discovery of methanogenic haloarchaea.</title>
        <authorList>
            <person name="Sorokin D.Y."/>
            <person name="Makarova K.S."/>
            <person name="Abbas B."/>
            <person name="Ferrer M."/>
            <person name="Golyshin P.N."/>
        </authorList>
    </citation>
    <scope>NUCLEOTIDE SEQUENCE [LARGE SCALE GENOMIC DNA]</scope>
    <source>
        <strain evidence="2">HMET1</strain>
    </source>
</reference>
<evidence type="ECO:0000313" key="2">
    <source>
        <dbReference type="EMBL" id="OKY78420.1"/>
    </source>
</evidence>
<dbReference type="InterPro" id="IPR003495">
    <property type="entry name" value="CobW/HypB/UreG_nucleotide-bd"/>
</dbReference>
<dbReference type="STRING" id="1903181.BTN85_0911"/>
<name>A0A1Q6DVL9_METT1</name>
<evidence type="ECO:0000259" key="1">
    <source>
        <dbReference type="Pfam" id="PF02492"/>
    </source>
</evidence>
<evidence type="ECO:0000313" key="3">
    <source>
        <dbReference type="Proteomes" id="UP000185744"/>
    </source>
</evidence>
<comment type="caution">
    <text evidence="2">The sequence shown here is derived from an EMBL/GenBank/DDBJ whole genome shotgun (WGS) entry which is preliminary data.</text>
</comment>
<dbReference type="Pfam" id="PF02492">
    <property type="entry name" value="cobW"/>
    <property type="match status" value="1"/>
</dbReference>
<accession>A0A1Q6DVL9</accession>
<dbReference type="Gene3D" id="3.40.50.300">
    <property type="entry name" value="P-loop containing nucleotide triphosphate hydrolases"/>
    <property type="match status" value="1"/>
</dbReference>
<dbReference type="GO" id="GO:0005737">
    <property type="term" value="C:cytoplasm"/>
    <property type="evidence" value="ECO:0007669"/>
    <property type="project" value="TreeGrafter"/>
</dbReference>
<dbReference type="InParanoid" id="A0A1Q6DVL9"/>
<sequence length="200" mass="22790">MFETNFVIVTGFLGTGKTTFIIELAKRLTEEKDKKINILVNDFGQIAIDGETLNDFGMEAKRITKGCVCCEVKQDLVAQIRDLKKNFEPDIIILETSGVASLLPIYRTVEQYVDEIETLTLIDVSRYDKLMEKFRTVENQLTFADRILINKIDLADDEEMKKIEEKVSKFLNKENPDGQLHKISARKKIGLENVVSGIVQ</sequence>
<dbReference type="InterPro" id="IPR051316">
    <property type="entry name" value="Zinc-reg_GTPase_activator"/>
</dbReference>
<organism evidence="2 3">
    <name type="scientific">Methanohalarchaeum thermophilum</name>
    <dbReference type="NCBI Taxonomy" id="1903181"/>
    <lineage>
        <taxon>Archaea</taxon>
        <taxon>Methanobacteriati</taxon>
        <taxon>Methanobacteriota</taxon>
        <taxon>Methanonatronarchaeia</taxon>
        <taxon>Methanonatronarchaeales</taxon>
        <taxon>Methanonatronarchaeaceae</taxon>
        <taxon>Candidatus Methanohalarchaeum</taxon>
    </lineage>
</organism>
<keyword evidence="3" id="KW-1185">Reference proteome</keyword>
<protein>
    <submittedName>
        <fullName evidence="2">GTPase G3E family</fullName>
    </submittedName>
</protein>